<keyword evidence="1" id="KW-0812">Transmembrane</keyword>
<dbReference type="AlphaFoldDB" id="A0A075I8T3"/>
<accession>A0A075I8T3</accession>
<name>A0A075I8T3_9ARCH</name>
<keyword evidence="1" id="KW-1133">Transmembrane helix</keyword>
<sequence>MTWLYDAHIHLSDAEYEHDIPLILNCMKTLYQSMLCFYGLHFIKKTLELGKK</sequence>
<dbReference type="EMBL" id="KF901222">
    <property type="protein sequence ID" value="AIF23137.1"/>
    <property type="molecule type" value="Genomic_DNA"/>
</dbReference>
<evidence type="ECO:0000313" key="2">
    <source>
        <dbReference type="EMBL" id="AIF23137.1"/>
    </source>
</evidence>
<keyword evidence="1" id="KW-0472">Membrane</keyword>
<proteinExistence type="predicted"/>
<reference evidence="2" key="1">
    <citation type="journal article" date="2014" name="Genome Biol. Evol.">
        <title>Pangenome evidence for extensive interdomain horizontal transfer affecting lineage core and shell genes in uncultured planktonic thaumarchaeota and euryarchaeota.</title>
        <authorList>
            <person name="Deschamps P."/>
            <person name="Zivanovic Y."/>
            <person name="Moreira D."/>
            <person name="Rodriguez-Valera F."/>
            <person name="Lopez-Garcia P."/>
        </authorList>
    </citation>
    <scope>NUCLEOTIDE SEQUENCE</scope>
</reference>
<organism evidence="2">
    <name type="scientific">uncultured marine thaumarchaeote SAT1000_12_G12</name>
    <dbReference type="NCBI Taxonomy" id="1456380"/>
    <lineage>
        <taxon>Archaea</taxon>
        <taxon>Nitrososphaerota</taxon>
        <taxon>environmental samples</taxon>
    </lineage>
</organism>
<evidence type="ECO:0000256" key="1">
    <source>
        <dbReference type="SAM" id="Phobius"/>
    </source>
</evidence>
<protein>
    <submittedName>
        <fullName evidence="2">Uncharacterized protein</fullName>
    </submittedName>
</protein>
<feature type="transmembrane region" description="Helical" evidence="1">
    <location>
        <begin position="20"/>
        <end position="43"/>
    </location>
</feature>